<evidence type="ECO:0000256" key="1">
    <source>
        <dbReference type="ARBA" id="ARBA00008007"/>
    </source>
</evidence>
<dbReference type="RefSeq" id="WP_213484802.1">
    <property type="nucleotide sequence ID" value="NZ_CAJRAY010000057.1"/>
</dbReference>
<dbReference type="CDD" id="cd06223">
    <property type="entry name" value="PRTases_typeI"/>
    <property type="match status" value="1"/>
</dbReference>
<name>A0ABN7S505_THEXY</name>
<gene>
    <name evidence="2" type="primary">txxe 2363-ComFC</name>
    <name evidence="2" type="ORF">TXXE_11960</name>
</gene>
<organism evidence="2 3">
    <name type="scientific">Thermobacillus xylanilyticus</name>
    <dbReference type="NCBI Taxonomy" id="76633"/>
    <lineage>
        <taxon>Bacteria</taxon>
        <taxon>Bacillati</taxon>
        <taxon>Bacillota</taxon>
        <taxon>Bacilli</taxon>
        <taxon>Bacillales</taxon>
        <taxon>Paenibacillaceae</taxon>
        <taxon>Thermobacillus</taxon>
    </lineage>
</organism>
<protein>
    <submittedName>
        <fullName evidence="2">Predicted amidophosphoribosyltransferases</fullName>
    </submittedName>
</protein>
<evidence type="ECO:0000313" key="3">
    <source>
        <dbReference type="Proteomes" id="UP000681526"/>
    </source>
</evidence>
<dbReference type="EMBL" id="CAJRAY010000057">
    <property type="protein sequence ID" value="CAG5088494.1"/>
    <property type="molecule type" value="Genomic_DNA"/>
</dbReference>
<sequence length="303" mass="33496">MKWTAILRSLFSQSVDLLGPPDAHCLVCGGRRRGLPPRSADGLRIGDWLCDGCLACIPWIRRPACPRCGRPVFCPDCIRQPVRAFEMNRSAVRYNDDMKAWLALYKFRGDERYGEVLAEMMLPAFERLTAEVSAAAGDEAGRVVSGTGFAGLKKISGWPDRMRGGRQAAGQVWHAVTYVPVSRERAEERGFNQSERLARATAMRANAPLLPLLRRIRDSGKQSQRGRSERLRAMRAVFGPDDAGIRRLAELRASCGNRASEPVRVLLVDDIYTTGSTVEACAGAIRAAASYPVQVYVLTWARS</sequence>
<keyword evidence="3" id="KW-1185">Reference proteome</keyword>
<accession>A0ABN7S505</accession>
<dbReference type="Proteomes" id="UP000681526">
    <property type="component" value="Unassembled WGS sequence"/>
</dbReference>
<evidence type="ECO:0000313" key="2">
    <source>
        <dbReference type="EMBL" id="CAG5088494.1"/>
    </source>
</evidence>
<comment type="similarity">
    <text evidence="1">Belongs to the ComF/GntX family.</text>
</comment>
<comment type="caution">
    <text evidence="2">The sequence shown here is derived from an EMBL/GenBank/DDBJ whole genome shotgun (WGS) entry which is preliminary data.</text>
</comment>
<proteinExistence type="inferred from homology"/>
<dbReference type="InterPro" id="IPR029057">
    <property type="entry name" value="PRTase-like"/>
</dbReference>
<dbReference type="InterPro" id="IPR000836">
    <property type="entry name" value="PRTase_dom"/>
</dbReference>
<dbReference type="SUPFAM" id="SSF53271">
    <property type="entry name" value="PRTase-like"/>
    <property type="match status" value="1"/>
</dbReference>
<reference evidence="2 3" key="1">
    <citation type="submission" date="2021-04" db="EMBL/GenBank/DDBJ databases">
        <authorList>
            <person name="Rakotoarivonina H."/>
        </authorList>
    </citation>
    <scope>NUCLEOTIDE SEQUENCE [LARGE SCALE GENOMIC DNA]</scope>
    <source>
        <strain evidence="2 3">XE</strain>
    </source>
</reference>
<dbReference type="PANTHER" id="PTHR47505">
    <property type="entry name" value="DNA UTILIZATION PROTEIN YHGH"/>
    <property type="match status" value="1"/>
</dbReference>
<dbReference type="InterPro" id="IPR051910">
    <property type="entry name" value="ComF/GntX_DNA_util-trans"/>
</dbReference>
<dbReference type="PANTHER" id="PTHR47505:SF1">
    <property type="entry name" value="DNA UTILIZATION PROTEIN YHGH"/>
    <property type="match status" value="1"/>
</dbReference>
<dbReference type="Gene3D" id="3.40.50.2020">
    <property type="match status" value="1"/>
</dbReference>